<protein>
    <submittedName>
        <fullName evidence="1">MIP20102p</fullName>
    </submittedName>
</protein>
<organism evidence="1">
    <name type="scientific">Drosophila melanogaster</name>
    <name type="common">Fruit fly</name>
    <dbReference type="NCBI Taxonomy" id="7227"/>
    <lineage>
        <taxon>Eukaryota</taxon>
        <taxon>Metazoa</taxon>
        <taxon>Ecdysozoa</taxon>
        <taxon>Arthropoda</taxon>
        <taxon>Hexapoda</taxon>
        <taxon>Insecta</taxon>
        <taxon>Pterygota</taxon>
        <taxon>Neoptera</taxon>
        <taxon>Endopterygota</taxon>
        <taxon>Diptera</taxon>
        <taxon>Brachycera</taxon>
        <taxon>Muscomorpha</taxon>
        <taxon>Ephydroidea</taxon>
        <taxon>Drosophilidae</taxon>
        <taxon>Drosophila</taxon>
        <taxon>Sophophora</taxon>
    </lineage>
</organism>
<sequence>MTPVPELKLCGEKSKKNASIAKDPVAARHLFPVCHRSTVRSIETEI</sequence>
<accession>D5A7L6</accession>
<name>D5A7L6_DROME</name>
<dbReference type="AlphaFoldDB" id="D5A7L6"/>
<reference evidence="1" key="1">
    <citation type="submission" date="2010-03" db="EMBL/GenBank/DDBJ databases">
        <authorList>
            <person name="Carlson J."/>
            <person name="Booth B."/>
            <person name="Frise E."/>
            <person name="Sandler J."/>
            <person name="Wan K."/>
            <person name="Yu C."/>
            <person name="Celniker S."/>
        </authorList>
    </citation>
    <scope>NUCLEOTIDE SEQUENCE</scope>
</reference>
<dbReference type="EMBL" id="BT122143">
    <property type="protein sequence ID" value="ADE21086.1"/>
    <property type="molecule type" value="mRNA"/>
</dbReference>
<proteinExistence type="evidence at transcript level"/>
<evidence type="ECO:0000313" key="1">
    <source>
        <dbReference type="EMBL" id="ADE21086.1"/>
    </source>
</evidence>